<feature type="domain" description="Lipopolysaccharide assembly protein A" evidence="7">
    <location>
        <begin position="24"/>
        <end position="84"/>
    </location>
</feature>
<organism evidence="8 9">
    <name type="scientific">Candidatus Atopostipes pullistercoris</name>
    <dbReference type="NCBI Taxonomy" id="2838467"/>
    <lineage>
        <taxon>Bacteria</taxon>
        <taxon>Bacillati</taxon>
        <taxon>Bacillota</taxon>
        <taxon>Bacilli</taxon>
        <taxon>Lactobacillales</taxon>
        <taxon>Carnobacteriaceae</taxon>
        <taxon>Atopostipes</taxon>
    </lineage>
</organism>
<dbReference type="AlphaFoldDB" id="A0A9D2JY50"/>
<evidence type="ECO:0000256" key="6">
    <source>
        <dbReference type="SAM" id="Phobius"/>
    </source>
</evidence>
<dbReference type="PANTHER" id="PTHR41335:SF1">
    <property type="entry name" value="MEMBRANE PROTEIN"/>
    <property type="match status" value="1"/>
</dbReference>
<feature type="region of interest" description="Disordered" evidence="5">
    <location>
        <begin position="71"/>
        <end position="92"/>
    </location>
</feature>
<keyword evidence="1" id="KW-1003">Cell membrane</keyword>
<evidence type="ECO:0000256" key="2">
    <source>
        <dbReference type="ARBA" id="ARBA00022692"/>
    </source>
</evidence>
<evidence type="ECO:0000256" key="5">
    <source>
        <dbReference type="SAM" id="MobiDB-lite"/>
    </source>
</evidence>
<dbReference type="Proteomes" id="UP000824106">
    <property type="component" value="Unassembled WGS sequence"/>
</dbReference>
<evidence type="ECO:0000313" key="8">
    <source>
        <dbReference type="EMBL" id="HIZ71616.1"/>
    </source>
</evidence>
<evidence type="ECO:0000256" key="4">
    <source>
        <dbReference type="ARBA" id="ARBA00023136"/>
    </source>
</evidence>
<accession>A0A9D2JY50</accession>
<name>A0A9D2JY50_9LACT</name>
<evidence type="ECO:0000256" key="1">
    <source>
        <dbReference type="ARBA" id="ARBA00022475"/>
    </source>
</evidence>
<dbReference type="PANTHER" id="PTHR41335">
    <property type="entry name" value="MEMBRANE PROTEIN-RELATED"/>
    <property type="match status" value="1"/>
</dbReference>
<proteinExistence type="predicted"/>
<evidence type="ECO:0000256" key="3">
    <source>
        <dbReference type="ARBA" id="ARBA00022989"/>
    </source>
</evidence>
<protein>
    <submittedName>
        <fullName evidence="8">DUF1049 domain-containing protein</fullName>
    </submittedName>
</protein>
<keyword evidence="3 6" id="KW-1133">Transmembrane helix</keyword>
<keyword evidence="2 6" id="KW-0812">Transmembrane</keyword>
<reference evidence="8" key="2">
    <citation type="submission" date="2021-04" db="EMBL/GenBank/DDBJ databases">
        <authorList>
            <person name="Gilroy R."/>
        </authorList>
    </citation>
    <scope>NUCLEOTIDE SEQUENCE</scope>
    <source>
        <strain evidence="8">CHK169-4300</strain>
    </source>
</reference>
<dbReference type="InterPro" id="IPR010445">
    <property type="entry name" value="LapA_dom"/>
</dbReference>
<evidence type="ECO:0000313" key="9">
    <source>
        <dbReference type="Proteomes" id="UP000824106"/>
    </source>
</evidence>
<dbReference type="EMBL" id="DXAZ01000123">
    <property type="protein sequence ID" value="HIZ71616.1"/>
    <property type="molecule type" value="Genomic_DNA"/>
</dbReference>
<reference evidence="8" key="1">
    <citation type="journal article" date="2021" name="PeerJ">
        <title>Extensive microbial diversity within the chicken gut microbiome revealed by metagenomics and culture.</title>
        <authorList>
            <person name="Gilroy R."/>
            <person name="Ravi A."/>
            <person name="Getino M."/>
            <person name="Pursley I."/>
            <person name="Horton D.L."/>
            <person name="Alikhan N.F."/>
            <person name="Baker D."/>
            <person name="Gharbi K."/>
            <person name="Hall N."/>
            <person name="Watson M."/>
            <person name="Adriaenssens E.M."/>
            <person name="Foster-Nyarko E."/>
            <person name="Jarju S."/>
            <person name="Secka A."/>
            <person name="Antonio M."/>
            <person name="Oren A."/>
            <person name="Chaudhuri R.R."/>
            <person name="La Ragione R."/>
            <person name="Hildebrand F."/>
            <person name="Pallen M.J."/>
        </authorList>
    </citation>
    <scope>NUCLEOTIDE SEQUENCE</scope>
    <source>
        <strain evidence="8">CHK169-4300</strain>
    </source>
</reference>
<comment type="caution">
    <text evidence="8">The sequence shown here is derived from an EMBL/GenBank/DDBJ whole genome shotgun (WGS) entry which is preliminary data.</text>
</comment>
<feature type="transmembrane region" description="Helical" evidence="6">
    <location>
        <begin position="37"/>
        <end position="65"/>
    </location>
</feature>
<evidence type="ECO:0000259" key="7">
    <source>
        <dbReference type="Pfam" id="PF06305"/>
    </source>
</evidence>
<keyword evidence="4 6" id="KW-0472">Membrane</keyword>
<dbReference type="GO" id="GO:0005886">
    <property type="term" value="C:plasma membrane"/>
    <property type="evidence" value="ECO:0007669"/>
    <property type="project" value="InterPro"/>
</dbReference>
<dbReference type="Pfam" id="PF06305">
    <property type="entry name" value="LapA_dom"/>
    <property type="match status" value="1"/>
</dbReference>
<sequence>MKRQWSIVLLIILVLLVGVFSVMNVDPVAINFGFTMLRVPLVLVIIVTLLIGVLIAVILSTTIILQNKSEQKKLNKRLSELEDESKKEKDELKIRHSKEVESLNEDKEKAQTKIRELERHIQNLQKTNSTKGKDEEI</sequence>
<gene>
    <name evidence="8" type="ORF">H9808_07645</name>
</gene>